<evidence type="ECO:0000313" key="2">
    <source>
        <dbReference type="Proteomes" id="UP000231450"/>
    </source>
</evidence>
<comment type="caution">
    <text evidence="1">The sequence shown here is derived from an EMBL/GenBank/DDBJ whole genome shotgun (WGS) entry which is preliminary data.</text>
</comment>
<organism evidence="1 2">
    <name type="scientific">Candidatus Portnoybacteria bacterium CG10_big_fil_rev_8_21_14_0_10_36_7</name>
    <dbReference type="NCBI Taxonomy" id="1974812"/>
    <lineage>
        <taxon>Bacteria</taxon>
        <taxon>Candidatus Portnoyibacteriota</taxon>
    </lineage>
</organism>
<dbReference type="Gene3D" id="3.30.160.100">
    <property type="entry name" value="Ribosome hibernation promotion factor-like"/>
    <property type="match status" value="1"/>
</dbReference>
<accession>A0A2M8KEF4</accession>
<dbReference type="SUPFAM" id="SSF69754">
    <property type="entry name" value="Ribosome binding protein Y (YfiA homologue)"/>
    <property type="match status" value="1"/>
</dbReference>
<reference evidence="2" key="1">
    <citation type="submission" date="2017-09" db="EMBL/GenBank/DDBJ databases">
        <title>Depth-based differentiation of microbial function through sediment-hosted aquifers and enrichment of novel symbionts in the deep terrestrial subsurface.</title>
        <authorList>
            <person name="Probst A.J."/>
            <person name="Ladd B."/>
            <person name="Jarett J.K."/>
            <person name="Geller-Mcgrath D.E."/>
            <person name="Sieber C.M.K."/>
            <person name="Emerson J.B."/>
            <person name="Anantharaman K."/>
            <person name="Thomas B.C."/>
            <person name="Malmstrom R."/>
            <person name="Stieglmeier M."/>
            <person name="Klingl A."/>
            <person name="Woyke T."/>
            <person name="Ryan C.M."/>
            <person name="Banfield J.F."/>
        </authorList>
    </citation>
    <scope>NUCLEOTIDE SEQUENCE [LARGE SCALE GENOMIC DNA]</scope>
</reference>
<name>A0A2M8KEF4_9BACT</name>
<dbReference type="EMBL" id="PFDW01000033">
    <property type="protein sequence ID" value="PJE58285.1"/>
    <property type="molecule type" value="Genomic_DNA"/>
</dbReference>
<protein>
    <recommendedName>
        <fullName evidence="3">Ribosomal subunit interface protein</fullName>
    </recommendedName>
</protein>
<dbReference type="AlphaFoldDB" id="A0A2M8KEF4"/>
<proteinExistence type="predicted"/>
<gene>
    <name evidence="1" type="ORF">COU81_01535</name>
</gene>
<dbReference type="InterPro" id="IPR036567">
    <property type="entry name" value="RHF-like"/>
</dbReference>
<evidence type="ECO:0000313" key="1">
    <source>
        <dbReference type="EMBL" id="PJE58285.1"/>
    </source>
</evidence>
<dbReference type="Proteomes" id="UP000231450">
    <property type="component" value="Unassembled WGS sequence"/>
</dbReference>
<evidence type="ECO:0008006" key="3">
    <source>
        <dbReference type="Google" id="ProtNLM"/>
    </source>
</evidence>
<dbReference type="Pfam" id="PF02482">
    <property type="entry name" value="Ribosomal_S30AE"/>
    <property type="match status" value="1"/>
</dbReference>
<dbReference type="InterPro" id="IPR003489">
    <property type="entry name" value="RHF/RaiA"/>
</dbReference>
<sequence>MITKFYFKNLYKQDELMTENYLDERKLARITKFFKHDDPDAIKLNIRIEHFKKHSAYSIEMELRANRNKFIGTEESHSLQKGLDLALDRVVAQVRKKSS</sequence>